<proteinExistence type="predicted"/>
<dbReference type="Proteomes" id="UP000540506">
    <property type="component" value="Unassembled WGS sequence"/>
</dbReference>
<protein>
    <submittedName>
        <fullName evidence="2">Uncharacterized protein</fullName>
    </submittedName>
</protein>
<evidence type="ECO:0000313" key="3">
    <source>
        <dbReference type="Proteomes" id="UP000540506"/>
    </source>
</evidence>
<dbReference type="InterPro" id="IPR046632">
    <property type="entry name" value="DUF6744"/>
</dbReference>
<sequence>MTAQQPEQQLPDLATGDSAFDSYTAAMTGDQSPLLGHLVLYSIFDSEITRDDLERWFNELNLDTDFLPPDLRADDAYEKVTGADGGVRRTYPLDDPTATSRPGRRRRRTPSEFNRSAVLMVRPVRRDAFQIVRHLVREVRDAKKTSLTYDTRLAVCVFHRDNTGSKAAGAGTLQVEPDHQAIAALPEAERTVVHEMLADIEKSFRLRCTYLTGDKLRSMIRQYVEHLNAVRVRPTGGVYYVHRQHAETLTALRELVGRFGPGSNLFRIPLPDQEEMRQMIIGAFTTKAKDDLDRLAQEIAEAQRDAKPEEVSKLHQRFTALKAATAEHSELLSTSLDDTEAALHLVELQLTSLLIAAPGDDAE</sequence>
<name>A0A7W7VZT3_KITKI</name>
<dbReference type="AlphaFoldDB" id="A0A7W7VZT3"/>
<feature type="region of interest" description="Disordered" evidence="1">
    <location>
        <begin position="84"/>
        <end position="112"/>
    </location>
</feature>
<dbReference type="Pfam" id="PF20529">
    <property type="entry name" value="DUF6744"/>
    <property type="match status" value="1"/>
</dbReference>
<accession>A0A7W7VZT3</accession>
<keyword evidence="3" id="KW-1185">Reference proteome</keyword>
<dbReference type="EMBL" id="JACHJV010000004">
    <property type="protein sequence ID" value="MBB4929127.1"/>
    <property type="molecule type" value="Genomic_DNA"/>
</dbReference>
<reference evidence="2 3" key="1">
    <citation type="submission" date="2020-08" db="EMBL/GenBank/DDBJ databases">
        <title>Sequencing the genomes of 1000 actinobacteria strains.</title>
        <authorList>
            <person name="Klenk H.-P."/>
        </authorList>
    </citation>
    <scope>NUCLEOTIDE SEQUENCE [LARGE SCALE GENOMIC DNA]</scope>
    <source>
        <strain evidence="2 3">DSM 41654</strain>
    </source>
</reference>
<evidence type="ECO:0000313" key="2">
    <source>
        <dbReference type="EMBL" id="MBB4929127.1"/>
    </source>
</evidence>
<gene>
    <name evidence="2" type="ORF">FHR34_008226</name>
</gene>
<comment type="caution">
    <text evidence="2">The sequence shown here is derived from an EMBL/GenBank/DDBJ whole genome shotgun (WGS) entry which is preliminary data.</text>
</comment>
<evidence type="ECO:0000256" key="1">
    <source>
        <dbReference type="SAM" id="MobiDB-lite"/>
    </source>
</evidence>
<dbReference type="RefSeq" id="WP_221522774.1">
    <property type="nucleotide sequence ID" value="NZ_JACHJV010000004.1"/>
</dbReference>
<organism evidence="2 3">
    <name type="scientific">Kitasatospora kifunensis</name>
    <name type="common">Streptomyces kifunensis</name>
    <dbReference type="NCBI Taxonomy" id="58351"/>
    <lineage>
        <taxon>Bacteria</taxon>
        <taxon>Bacillati</taxon>
        <taxon>Actinomycetota</taxon>
        <taxon>Actinomycetes</taxon>
        <taxon>Kitasatosporales</taxon>
        <taxon>Streptomycetaceae</taxon>
        <taxon>Kitasatospora</taxon>
    </lineage>
</organism>